<dbReference type="eggNOG" id="COG3391">
    <property type="taxonomic scope" value="Bacteria"/>
</dbReference>
<protein>
    <recommendedName>
        <fullName evidence="3">6-bladed beta-propeller</fullName>
    </recommendedName>
</protein>
<reference evidence="1 2" key="2">
    <citation type="submission" date="2008-04" db="EMBL/GenBank/DDBJ databases">
        <authorList>
            <person name="Fulton L."/>
            <person name="Clifton S."/>
            <person name="Fulton B."/>
            <person name="Xu J."/>
            <person name="Minx P."/>
            <person name="Pepin K.H."/>
            <person name="Johnson M."/>
            <person name="Thiruvilangam P."/>
            <person name="Bhonagiri V."/>
            <person name="Nash W.E."/>
            <person name="Mardis E.R."/>
            <person name="Wilson R.K."/>
        </authorList>
    </citation>
    <scope>NUCLEOTIDE SEQUENCE [LARGE SCALE GENOMIC DNA]</scope>
    <source>
        <strain evidence="1 2">DSM 17136</strain>
    </source>
</reference>
<dbReference type="RefSeq" id="WP_007569408.1">
    <property type="nucleotide sequence ID" value="NZ_DS981487.1"/>
</dbReference>
<proteinExistence type="predicted"/>
<dbReference type="Proteomes" id="UP000003146">
    <property type="component" value="Unassembled WGS sequence"/>
</dbReference>
<accession>B3JJ07</accession>
<dbReference type="OrthoDB" id="1050046at2"/>
<dbReference type="PROSITE" id="PS51257">
    <property type="entry name" value="PROKAR_LIPOPROTEIN"/>
    <property type="match status" value="1"/>
</dbReference>
<organism evidence="1 2">
    <name type="scientific">Phocaeicola coprocola DSM 17136</name>
    <dbReference type="NCBI Taxonomy" id="470145"/>
    <lineage>
        <taxon>Bacteria</taxon>
        <taxon>Pseudomonadati</taxon>
        <taxon>Bacteroidota</taxon>
        <taxon>Bacteroidia</taxon>
        <taxon>Bacteroidales</taxon>
        <taxon>Bacteroidaceae</taxon>
        <taxon>Phocaeicola</taxon>
    </lineage>
</organism>
<gene>
    <name evidence="1" type="ORF">BACCOP_01869</name>
</gene>
<evidence type="ECO:0008006" key="3">
    <source>
        <dbReference type="Google" id="ProtNLM"/>
    </source>
</evidence>
<name>B3JJ07_9BACT</name>
<dbReference type="InterPro" id="IPR011042">
    <property type="entry name" value="6-blade_b-propeller_TolB-like"/>
</dbReference>
<sequence length="292" mass="33572">MKNCFYLLGCIFILAACQEKRLSGPIQVDLSKTEPVINYSSFVDSTAFVTLELSDSLPINGVSGLYFDDGKLFVKDSGQEGILVFDEKSGQLFARLNAFGEGPEEIKRIGAWCLDPYRKHICIFDKGDMKLKEYDYSGNYISSFPMESFFLDMVKLEKESLVCFYPVYAGHEQPEGVWLDNMGHFKKSLSSHVTETCRFHYFPVMYNWNGSSAYYYDRNWDELSLVTADTLRSMYTFDVKQAIPLSVKGMRDLTPQELDGRSIVHQFACSDRFILFSYHTFHRSDMMSKDIT</sequence>
<dbReference type="EMBL" id="ABIY02000083">
    <property type="protein sequence ID" value="EDV01024.1"/>
    <property type="molecule type" value="Genomic_DNA"/>
</dbReference>
<dbReference type="SUPFAM" id="SSF63825">
    <property type="entry name" value="YWTD domain"/>
    <property type="match status" value="1"/>
</dbReference>
<dbReference type="AlphaFoldDB" id="B3JJ07"/>
<dbReference type="Pfam" id="PF17170">
    <property type="entry name" value="DUF5128"/>
    <property type="match status" value="1"/>
</dbReference>
<reference evidence="1 2" key="1">
    <citation type="submission" date="2008-04" db="EMBL/GenBank/DDBJ databases">
        <title>Draft genome sequence of Bacteroides coprocola (DSM 17136).</title>
        <authorList>
            <person name="Sudarsanam P."/>
            <person name="Ley R."/>
            <person name="Guruge J."/>
            <person name="Turnbaugh P.J."/>
            <person name="Mahowald M."/>
            <person name="Liep D."/>
            <person name="Gordon J."/>
        </authorList>
    </citation>
    <scope>NUCLEOTIDE SEQUENCE [LARGE SCALE GENOMIC DNA]</scope>
    <source>
        <strain evidence="1 2">DSM 17136</strain>
    </source>
</reference>
<evidence type="ECO:0000313" key="2">
    <source>
        <dbReference type="Proteomes" id="UP000003146"/>
    </source>
</evidence>
<dbReference type="HOGENOM" id="CLU_066421_0_0_10"/>
<dbReference type="Gene3D" id="2.120.10.30">
    <property type="entry name" value="TolB, C-terminal domain"/>
    <property type="match status" value="1"/>
</dbReference>
<evidence type="ECO:0000313" key="1">
    <source>
        <dbReference type="EMBL" id="EDV01024.1"/>
    </source>
</evidence>
<comment type="caution">
    <text evidence="1">The sequence shown here is derived from an EMBL/GenBank/DDBJ whole genome shotgun (WGS) entry which is preliminary data.</text>
</comment>
<dbReference type="STRING" id="470145.BACCOP_01869"/>